<reference evidence="1 2" key="2">
    <citation type="submission" date="2014-10" db="EMBL/GenBank/DDBJ databases">
        <title>Paracoccus sanguinis sp. nov., isolated from clinical specimens of New York State patients.</title>
        <authorList>
            <person name="Mingle L.A."/>
            <person name="Cole J.A."/>
            <person name="Lapierre P."/>
            <person name="Musser K.A."/>
        </authorList>
    </citation>
    <scope>NUCLEOTIDE SEQUENCE [LARGE SCALE GENOMIC DNA]</scope>
    <source>
        <strain evidence="1 2">JCM 14014</strain>
    </source>
</reference>
<dbReference type="RefSeq" id="WP_074948233.1">
    <property type="nucleotide sequence ID" value="NZ_JRKN01000067.1"/>
</dbReference>
<dbReference type="AlphaFoldDB" id="A0A099EUH4"/>
<protein>
    <submittedName>
        <fullName evidence="1">Uncharacterized protein</fullName>
    </submittedName>
</protein>
<reference evidence="1 2" key="1">
    <citation type="submission" date="2014-09" db="EMBL/GenBank/DDBJ databases">
        <authorList>
            <person name="McGinnis J.M."/>
            <person name="Wolfgang W.J."/>
        </authorList>
    </citation>
    <scope>NUCLEOTIDE SEQUENCE [LARGE SCALE GENOMIC DNA]</scope>
    <source>
        <strain evidence="1 2">JCM 14014</strain>
    </source>
</reference>
<gene>
    <name evidence="1" type="ORF">IT41_19525</name>
</gene>
<sequence>MLRIAAFGRCILTRGDSGKPNAARVPRCTVALHHLRRDELLALRVLAARSREIAGETLVSRSGCLLVKMRVWRQARQAISTAYHVEMLK</sequence>
<evidence type="ECO:0000313" key="2">
    <source>
        <dbReference type="Proteomes" id="UP000029846"/>
    </source>
</evidence>
<keyword evidence="2" id="KW-1185">Reference proteome</keyword>
<dbReference type="Proteomes" id="UP000029846">
    <property type="component" value="Unassembled WGS sequence"/>
</dbReference>
<accession>A0A099EUH4</accession>
<proteinExistence type="predicted"/>
<comment type="caution">
    <text evidence="1">The sequence shown here is derived from an EMBL/GenBank/DDBJ whole genome shotgun (WGS) entry which is preliminary data.</text>
</comment>
<organism evidence="1 2">
    <name type="scientific">Paracoccus halophilus</name>
    <dbReference type="NCBI Taxonomy" id="376733"/>
    <lineage>
        <taxon>Bacteria</taxon>
        <taxon>Pseudomonadati</taxon>
        <taxon>Pseudomonadota</taxon>
        <taxon>Alphaproteobacteria</taxon>
        <taxon>Rhodobacterales</taxon>
        <taxon>Paracoccaceae</taxon>
        <taxon>Paracoccus</taxon>
    </lineage>
</organism>
<name>A0A099EUH4_9RHOB</name>
<evidence type="ECO:0000313" key="1">
    <source>
        <dbReference type="EMBL" id="KGJ01667.1"/>
    </source>
</evidence>
<dbReference type="EMBL" id="JRKN01000067">
    <property type="protein sequence ID" value="KGJ01667.1"/>
    <property type="molecule type" value="Genomic_DNA"/>
</dbReference>